<evidence type="ECO:0000256" key="1">
    <source>
        <dbReference type="ARBA" id="ARBA00001957"/>
    </source>
</evidence>
<keyword evidence="7" id="KW-1185">Reference proteome</keyword>
<dbReference type="NCBIfam" id="TIGR01733">
    <property type="entry name" value="AA-adenyl-dom"/>
    <property type="match status" value="2"/>
</dbReference>
<dbReference type="SMART" id="SM00823">
    <property type="entry name" value="PKS_PP"/>
    <property type="match status" value="2"/>
</dbReference>
<dbReference type="SUPFAM" id="SSF52777">
    <property type="entry name" value="CoA-dependent acyltransferases"/>
    <property type="match status" value="4"/>
</dbReference>
<dbReference type="InterPro" id="IPR010071">
    <property type="entry name" value="AA_adenyl_dom"/>
</dbReference>
<dbReference type="CDD" id="cd19531">
    <property type="entry name" value="LCL_NRPS-like"/>
    <property type="match status" value="1"/>
</dbReference>
<evidence type="ECO:0000313" key="7">
    <source>
        <dbReference type="Proteomes" id="UP000182306"/>
    </source>
</evidence>
<evidence type="ECO:0000256" key="4">
    <source>
        <dbReference type="ARBA" id="ARBA00022723"/>
    </source>
</evidence>
<dbReference type="InterPro" id="IPR020845">
    <property type="entry name" value="AMP-binding_CS"/>
</dbReference>
<dbReference type="Pfam" id="PF00668">
    <property type="entry name" value="Condensation"/>
    <property type="match status" value="2"/>
</dbReference>
<dbReference type="PROSITE" id="PS00455">
    <property type="entry name" value="AMP_BINDING"/>
    <property type="match status" value="1"/>
</dbReference>
<name>A0A1L3LTV0_9HYPH</name>
<dbReference type="Gene3D" id="1.10.1200.10">
    <property type="entry name" value="ACP-like"/>
    <property type="match status" value="2"/>
</dbReference>
<accession>A0A1L3LTV0</accession>
<dbReference type="GO" id="GO:0031177">
    <property type="term" value="F:phosphopantetheine binding"/>
    <property type="evidence" value="ECO:0007669"/>
    <property type="project" value="InterPro"/>
</dbReference>
<protein>
    <submittedName>
        <fullName evidence="6">Nonribosomal peptide synthase</fullName>
    </submittedName>
</protein>
<keyword evidence="4" id="KW-0479">Metal-binding</keyword>
<dbReference type="PANTHER" id="PTHR45527:SF1">
    <property type="entry name" value="FATTY ACID SYNTHASE"/>
    <property type="match status" value="1"/>
</dbReference>
<dbReference type="InterPro" id="IPR045851">
    <property type="entry name" value="AMP-bd_C_sf"/>
</dbReference>
<dbReference type="Gene3D" id="3.40.50.12780">
    <property type="entry name" value="N-terminal domain of ligase-like"/>
    <property type="match status" value="1"/>
</dbReference>
<dbReference type="CDD" id="cd05930">
    <property type="entry name" value="A_NRPS"/>
    <property type="match status" value="2"/>
</dbReference>
<dbReference type="InterPro" id="IPR023213">
    <property type="entry name" value="CAT-like_dom_sf"/>
</dbReference>
<dbReference type="InterPro" id="IPR042099">
    <property type="entry name" value="ANL_N_sf"/>
</dbReference>
<dbReference type="PROSITE" id="PS00012">
    <property type="entry name" value="PHOSPHOPANTETHEINE"/>
    <property type="match status" value="1"/>
</dbReference>
<geneLocation type="plasmid" evidence="6 7">
    <name>B</name>
</geneLocation>
<comment type="cofactor">
    <cofactor evidence="1">
        <name>pantetheine 4'-phosphate</name>
        <dbReference type="ChEBI" id="CHEBI:47942"/>
    </cofactor>
</comment>
<dbReference type="InterPro" id="IPR036736">
    <property type="entry name" value="ACP-like_sf"/>
</dbReference>
<dbReference type="GO" id="GO:0046872">
    <property type="term" value="F:metal ion binding"/>
    <property type="evidence" value="ECO:0007669"/>
    <property type="project" value="UniProtKB-KW"/>
</dbReference>
<dbReference type="PANTHER" id="PTHR45527">
    <property type="entry name" value="NONRIBOSOMAL PEPTIDE SYNTHETASE"/>
    <property type="match status" value="1"/>
</dbReference>
<dbReference type="Gene3D" id="3.30.300.30">
    <property type="match status" value="2"/>
</dbReference>
<dbReference type="Gene3D" id="3.30.559.10">
    <property type="entry name" value="Chloramphenicol acetyltransferase-like domain"/>
    <property type="match status" value="2"/>
</dbReference>
<feature type="domain" description="Carrier" evidence="5">
    <location>
        <begin position="562"/>
        <end position="639"/>
    </location>
</feature>
<dbReference type="RefSeq" id="WP_234804708.1">
    <property type="nucleotide sequence ID" value="NZ_CP013109.1"/>
</dbReference>
<keyword evidence="3" id="KW-0597">Phosphoprotein</keyword>
<dbReference type="InterPro" id="IPR001242">
    <property type="entry name" value="Condensation_dom"/>
</dbReference>
<dbReference type="InterPro" id="IPR000873">
    <property type="entry name" value="AMP-dep_synth/lig_dom"/>
</dbReference>
<dbReference type="GO" id="GO:0005737">
    <property type="term" value="C:cytoplasm"/>
    <property type="evidence" value="ECO:0007669"/>
    <property type="project" value="TreeGrafter"/>
</dbReference>
<keyword evidence="6" id="KW-0614">Plasmid</keyword>
<evidence type="ECO:0000313" key="6">
    <source>
        <dbReference type="EMBL" id="APG93521.1"/>
    </source>
</evidence>
<keyword evidence="2" id="KW-0596">Phosphopantetheine</keyword>
<evidence type="ECO:0000256" key="3">
    <source>
        <dbReference type="ARBA" id="ARBA00022553"/>
    </source>
</evidence>
<dbReference type="SUPFAM" id="SSF47336">
    <property type="entry name" value="ACP-like"/>
    <property type="match status" value="2"/>
</dbReference>
<dbReference type="Proteomes" id="UP000182306">
    <property type="component" value="Plasmid B"/>
</dbReference>
<dbReference type="PROSITE" id="PS50075">
    <property type="entry name" value="CARRIER"/>
    <property type="match status" value="2"/>
</dbReference>
<evidence type="ECO:0000259" key="5">
    <source>
        <dbReference type="PROSITE" id="PS50075"/>
    </source>
</evidence>
<dbReference type="GO" id="GO:0003824">
    <property type="term" value="F:catalytic activity"/>
    <property type="evidence" value="ECO:0007669"/>
    <property type="project" value="InterPro"/>
</dbReference>
<dbReference type="GO" id="GO:0043041">
    <property type="term" value="P:amino acid activation for nonribosomal peptide biosynthetic process"/>
    <property type="evidence" value="ECO:0007669"/>
    <property type="project" value="TreeGrafter"/>
</dbReference>
<dbReference type="Gene3D" id="2.30.38.10">
    <property type="entry name" value="Luciferase, Domain 3"/>
    <property type="match status" value="1"/>
</dbReference>
<dbReference type="InterPro" id="IPR025110">
    <property type="entry name" value="AMP-bd_C"/>
</dbReference>
<evidence type="ECO:0000256" key="2">
    <source>
        <dbReference type="ARBA" id="ARBA00022450"/>
    </source>
</evidence>
<dbReference type="Pfam" id="PF00501">
    <property type="entry name" value="AMP-binding"/>
    <property type="match status" value="2"/>
</dbReference>
<organism evidence="6 7">
    <name type="scientific">Sinorhizobium americanum</name>
    <dbReference type="NCBI Taxonomy" id="194963"/>
    <lineage>
        <taxon>Bacteria</taxon>
        <taxon>Pseudomonadati</taxon>
        <taxon>Pseudomonadota</taxon>
        <taxon>Alphaproteobacteria</taxon>
        <taxon>Hyphomicrobiales</taxon>
        <taxon>Rhizobiaceae</taxon>
        <taxon>Sinorhizobium/Ensifer group</taxon>
        <taxon>Sinorhizobium</taxon>
    </lineage>
</organism>
<dbReference type="SUPFAM" id="SSF56801">
    <property type="entry name" value="Acetyl-CoA synthetase-like"/>
    <property type="match status" value="2"/>
</dbReference>
<dbReference type="InterPro" id="IPR009081">
    <property type="entry name" value="PP-bd_ACP"/>
</dbReference>
<gene>
    <name evidence="6" type="ORF">SAMCFNEI73_pB0324</name>
</gene>
<sequence>MTHWLPRRARNLMLNEGRTVKSEFMGNQLIDVVAAIDEIAALFRDKVAIKHGAEELTYGGLQLLSDRIASTLRARGPEGTIVGYYGARDLNWAATVIAILKSGSTYLPLDPSLPASRISCMIEQSGCNLIIGSERPEALARFQEDGTGDLQFLTVQAALLDVCTSPAMRASVEGRLAYLLFTSGSTGRPKGVMVKRAGLNNHLMAKIDALQLGQKDCVAQTASHSFDISLWQLLAGLCVGSCVTIIDDATVRSPMALLEALETNHVTVVQFVPSLLSVFVEYLQTLSAQERLLGALRMISTVGEPLTPALVRSWLTLYPHVPILNHYGPTECADGVTHHLMSLPPITAETYVPIGKPIANLKVYVASGTRLCEAGEIGEICVSGVGVADGYINDGERTENAFLSNPFSDHPSYRQLYKTGDLGRIRADGLLECLGRRDRQIKIRGHRIELGEIESRLCAHPLISAAVAVAPLHENVKLTARDIANTDGAIGPRRIVAYVSAPAGLSESELRSFVAERLPAYMLPERIIRVDRLPTTPNGKVDFASLPDPTTLRPELLEPFEEPTTELESRLRDIWSSILRIESIGVGDQFMDLGGDSIRAMLILAQIHRQLGTKVDFRLVLNGTIRSLAASISSQSETTKFGLPTCGKLRRSPLTRVQEHLWFLWQLDPTAKNYIIQGGVRIRGDIDPAAFNKAWKDVVQAHDALSARFIDEDGAVQIFDDPKNSDLELVDATLLSNHEAEALVVELRRTELNKPFDLSQGNLFRARIIRLGADDHLILITAHEIIIDAWSISVLLRDLQTRYSHAAAFSPADRTSLSSYALWESAHVTPKSLKDQRRYWRQQIGDNPPVLSLGNPRLRPQVTSYRGNSHAVLLGGELSGQLRDFARRHRCTTSTVLLACFKLLLRMYSGQDDIIVGIPHVVRSEPGTEEIVGFFLNMLPIRTTIDVNRSFVGHVTHVQDLIGDAIANSAYPFSWMVRDARLHREPGRSPIFQVMFNMYSEPAEPTGKRDLQVSFREYDTGYVKFDLTLYAQDEGNAIALQLAYAEDIFSGDEIARMADNLHHLIATCVQRSGEPILALEGLSPSEVASLNSLKGEERLYENEPLLVEAFDQVSASNIDRVAYFGEFGAITFGQLRERMAAIKAVLRACGVGPGDIVAMLVDRSPDVAATTLAIRDLEAVVVPISPDYPKERVGQILEDSGANLLVHTGSDEEVDFALPSVSLTTLQARYNAGQVSHRTIELPDESTASLIYTSSSTGKAKGVLIPESAILNRLNWMWRCFPFDGFDVMVVQKSAALVAAAWEYFGGLLKGVPTLILTHEQLLDPDLLLQALAKHHVTRLFASPPILTGLIASQQRDPKKTNLRLVTSSAEPMPPSLPDRWRECFPDVPLWNFYGTTECASNSAVYRTSNGDDGSSAVPVGRPIDNVKIYVLDAQLKRVPVGVAGELCVAGLCLSTGYWKDLERTTHSFVPNPYDEGQYSLLYRSGDIARISVEGLLEICGRADNQIQLRGFRIELEDIETALASHPGVAKAAAFVRGQDDDRRLLALVVPARAGLASRDIVDHLRQKLPSYMIPSDVRVVRRIPVTASGKIDRARLASVSSSIMRRAKSAKPQTKRERLLADIWQELLGTKSVGIDDSFFDIGGNSLLSVRCVTLARKAGLSLTVSQLHRTPTIRELAKNQTSAASYALTTSDGPLPVTPAVSHWNSIVGIGEHYNIGDLFFMPAGHLNLSILEQALAHVLGREEGLKLRIDQTARGLSQAIGSLPDPLVEEIDLAGMAAAKQLTVIEHACAERQRTFRFDGETPLIRVSAFRTSECDDYYLLVLLHHFVADGVGYRLFLNALEAAYNSFASGQSAADPETSTLSRWLERLDNYANGEAATELEYWESLRYDQFDMRVSDAGAGAAGFSAETARWLHYVGTEEHIDEEFCRPLWKDQATFHLRISEEATRKLLMVAATSADCEDFDLLLAAISGTFGRAFGNYSLWIDSLTSTRGRLFDDIDPSQIIGYIGELVPLPLCLDGTESRPNRARSIYQQRSSLPRQGIGFRALKFLNRNPAVRERIDRLPLPRIGVNYRARLQHHYPRRLLSRDPHPLWIGDDMDQSVLNYLFWFRVGYQSGELRIEVRYDPRQVGYETTRKVCAILREELLQMVDALADPAAIGR</sequence>
<proteinExistence type="predicted"/>
<dbReference type="Gene3D" id="3.30.559.30">
    <property type="entry name" value="Nonribosomal peptide synthetase, condensation domain"/>
    <property type="match status" value="2"/>
</dbReference>
<reference evidence="6 7" key="1">
    <citation type="submission" date="2015-10" db="EMBL/GenBank/DDBJ databases">
        <title>Genomic differences between typical nodule nitrogen-fixing rhizobial strains and those coming from bean seeds.</title>
        <authorList>
            <person name="Peralta H."/>
            <person name="Aguilar-Vera A."/>
            <person name="Diaz R."/>
            <person name="Mora Y."/>
            <person name="Martinez-Batallar G."/>
            <person name="Salazar E."/>
            <person name="Vargas-Lagunas C."/>
            <person name="Encarnacion S."/>
            <person name="Girard L."/>
            <person name="Mora J."/>
        </authorList>
    </citation>
    <scope>NUCLEOTIDE SEQUENCE [LARGE SCALE GENOMIC DNA]</scope>
    <source>
        <strain evidence="6 7">CFNEI 73</strain>
        <plasmid evidence="6 7">B</plasmid>
    </source>
</reference>
<dbReference type="InterPro" id="IPR006162">
    <property type="entry name" value="Ppantetheine_attach_site"/>
</dbReference>
<dbReference type="Gene3D" id="3.40.50.980">
    <property type="match status" value="2"/>
</dbReference>
<dbReference type="InterPro" id="IPR020806">
    <property type="entry name" value="PKS_PP-bd"/>
</dbReference>
<dbReference type="EMBL" id="CP013109">
    <property type="protein sequence ID" value="APG93521.1"/>
    <property type="molecule type" value="Genomic_DNA"/>
</dbReference>
<dbReference type="KEGG" id="same:SAMCFNEI73_pB0324"/>
<dbReference type="Pfam" id="PF13193">
    <property type="entry name" value="AMP-binding_C"/>
    <property type="match status" value="2"/>
</dbReference>
<dbReference type="Pfam" id="PF00550">
    <property type="entry name" value="PP-binding"/>
    <property type="match status" value="2"/>
</dbReference>
<dbReference type="FunFam" id="1.10.1200.10:FF:000005">
    <property type="entry name" value="Nonribosomal peptide synthetase 1"/>
    <property type="match status" value="1"/>
</dbReference>
<feature type="domain" description="Carrier" evidence="5">
    <location>
        <begin position="1612"/>
        <end position="1686"/>
    </location>
</feature>
<dbReference type="GO" id="GO:0044550">
    <property type="term" value="P:secondary metabolite biosynthetic process"/>
    <property type="evidence" value="ECO:0007669"/>
    <property type="project" value="TreeGrafter"/>
</dbReference>